<sequence>MASAAAQPEITYNKDDGWYYIGDVKITGVALRHTSCGKTRVYTENRVAMTKNEQKKLGSKQPYMLPQVCMGPNGPISHQQARDALWEHITAKCKEAEEEKPGKGVALMRGMCNPYSEENPVEWEVQNDSPSTKEMLYWATVMRQSLYAKRHFPMPILREALKKHETPFDGLVRLLEEECRETLKYRAFPEVTRHKFVYYRAGRRGTTAQLVYDIDDSQVDWNMHAVEKRGKSNYFCAKAIPYFGNNDYLETRDPVLMTDDEVTAKLEEFTHLYGENGLGCDLSRWGALAFWKEFLKNN</sequence>
<accession>A0A6C0CRT6</accession>
<name>A0A6C0CRT6_9ZZZZ</name>
<proteinExistence type="predicted"/>
<reference evidence="1" key="1">
    <citation type="journal article" date="2020" name="Nature">
        <title>Giant virus diversity and host interactions through global metagenomics.</title>
        <authorList>
            <person name="Schulz F."/>
            <person name="Roux S."/>
            <person name="Paez-Espino D."/>
            <person name="Jungbluth S."/>
            <person name="Walsh D.A."/>
            <person name="Denef V.J."/>
            <person name="McMahon K.D."/>
            <person name="Konstantinidis K.T."/>
            <person name="Eloe-Fadrosh E.A."/>
            <person name="Kyrpides N.C."/>
            <person name="Woyke T."/>
        </authorList>
    </citation>
    <scope>NUCLEOTIDE SEQUENCE</scope>
    <source>
        <strain evidence="1">GVMAG-M-3300021425-30</strain>
    </source>
</reference>
<evidence type="ECO:0000313" key="1">
    <source>
        <dbReference type="EMBL" id="QHT06399.1"/>
    </source>
</evidence>
<dbReference type="AlphaFoldDB" id="A0A6C0CRT6"/>
<dbReference type="EMBL" id="MN739468">
    <property type="protein sequence ID" value="QHT06399.1"/>
    <property type="molecule type" value="Genomic_DNA"/>
</dbReference>
<protein>
    <submittedName>
        <fullName evidence="1">Uncharacterized protein</fullName>
    </submittedName>
</protein>
<organism evidence="1">
    <name type="scientific">viral metagenome</name>
    <dbReference type="NCBI Taxonomy" id="1070528"/>
    <lineage>
        <taxon>unclassified sequences</taxon>
        <taxon>metagenomes</taxon>
        <taxon>organismal metagenomes</taxon>
    </lineage>
</organism>